<accession>A0ABQ1L879</accession>
<evidence type="ECO:0000313" key="1">
    <source>
        <dbReference type="EMBL" id="GGC18817.1"/>
    </source>
</evidence>
<gene>
    <name evidence="1" type="ORF">GCM10007207_00030</name>
</gene>
<organism evidence="1 2">
    <name type="scientific">Asaia siamensis</name>
    <dbReference type="NCBI Taxonomy" id="110479"/>
    <lineage>
        <taxon>Bacteria</taxon>
        <taxon>Pseudomonadati</taxon>
        <taxon>Pseudomonadota</taxon>
        <taxon>Alphaproteobacteria</taxon>
        <taxon>Acetobacterales</taxon>
        <taxon>Acetobacteraceae</taxon>
        <taxon>Asaia</taxon>
    </lineage>
</organism>
<dbReference type="Proteomes" id="UP000637769">
    <property type="component" value="Unassembled WGS sequence"/>
</dbReference>
<sequence length="115" mass="12690">MLNTNPHEVLSNIVQQLIITHGDLLSVQAAVERSALGNAFHESEIANLQKLDHATQFVDAITTILRNLMTLSLWDENVAITLDEVLNDVCLGSIHGLFLGKEKEPHSPAGEMDFF</sequence>
<reference evidence="2" key="1">
    <citation type="journal article" date="2019" name="Int. J. Syst. Evol. Microbiol.">
        <title>The Global Catalogue of Microorganisms (GCM) 10K type strain sequencing project: providing services to taxonomists for standard genome sequencing and annotation.</title>
        <authorList>
            <consortium name="The Broad Institute Genomics Platform"/>
            <consortium name="The Broad Institute Genome Sequencing Center for Infectious Disease"/>
            <person name="Wu L."/>
            <person name="Ma J."/>
        </authorList>
    </citation>
    <scope>NUCLEOTIDE SEQUENCE [LARGE SCALE GENOMIC DNA]</scope>
    <source>
        <strain evidence="2">CCM 7132</strain>
    </source>
</reference>
<evidence type="ECO:0000313" key="2">
    <source>
        <dbReference type="Proteomes" id="UP000637769"/>
    </source>
</evidence>
<dbReference type="EMBL" id="BMCH01000001">
    <property type="protein sequence ID" value="GGC18817.1"/>
    <property type="molecule type" value="Genomic_DNA"/>
</dbReference>
<protein>
    <submittedName>
        <fullName evidence="1">Uncharacterized protein</fullName>
    </submittedName>
</protein>
<keyword evidence="2" id="KW-1185">Reference proteome</keyword>
<comment type="caution">
    <text evidence="1">The sequence shown here is derived from an EMBL/GenBank/DDBJ whole genome shotgun (WGS) entry which is preliminary data.</text>
</comment>
<proteinExistence type="predicted"/>
<name>A0ABQ1L879_9PROT</name>